<dbReference type="EMBL" id="JBHUMQ010000003">
    <property type="protein sequence ID" value="MFD2692508.1"/>
    <property type="molecule type" value="Genomic_DNA"/>
</dbReference>
<gene>
    <name evidence="1" type="ORF">ACFSUE_02460</name>
</gene>
<proteinExistence type="predicted"/>
<evidence type="ECO:0000313" key="1">
    <source>
        <dbReference type="EMBL" id="MFD2692508.1"/>
    </source>
</evidence>
<evidence type="ECO:0000313" key="2">
    <source>
        <dbReference type="Proteomes" id="UP001597399"/>
    </source>
</evidence>
<name>A0ABW5RYD3_9BACL</name>
<organism evidence="1 2">
    <name type="scientific">Sporolactobacillus shoreicorticis</name>
    <dbReference type="NCBI Taxonomy" id="1923877"/>
    <lineage>
        <taxon>Bacteria</taxon>
        <taxon>Bacillati</taxon>
        <taxon>Bacillota</taxon>
        <taxon>Bacilli</taxon>
        <taxon>Bacillales</taxon>
        <taxon>Sporolactobacillaceae</taxon>
        <taxon>Sporolactobacillus</taxon>
    </lineage>
</organism>
<protein>
    <submittedName>
        <fullName evidence="1">Uncharacterized protein</fullName>
    </submittedName>
</protein>
<dbReference type="RefSeq" id="WP_253059701.1">
    <property type="nucleotide sequence ID" value="NZ_JAMXWM010000004.1"/>
</dbReference>
<sequence length="77" mass="9279">MLTRADLPNLVEKALIESEGKATIVQVSKYIWKNYREELEKSGDLFFTWQYDLRWAAYSLRKKKIMKPSKKGFWELY</sequence>
<accession>A0ABW5RYD3</accession>
<keyword evidence="2" id="KW-1185">Reference proteome</keyword>
<dbReference type="Proteomes" id="UP001597399">
    <property type="component" value="Unassembled WGS sequence"/>
</dbReference>
<reference evidence="2" key="1">
    <citation type="journal article" date="2019" name="Int. J. Syst. Evol. Microbiol.">
        <title>The Global Catalogue of Microorganisms (GCM) 10K type strain sequencing project: providing services to taxonomists for standard genome sequencing and annotation.</title>
        <authorList>
            <consortium name="The Broad Institute Genomics Platform"/>
            <consortium name="The Broad Institute Genome Sequencing Center for Infectious Disease"/>
            <person name="Wu L."/>
            <person name="Ma J."/>
        </authorList>
    </citation>
    <scope>NUCLEOTIDE SEQUENCE [LARGE SCALE GENOMIC DNA]</scope>
    <source>
        <strain evidence="2">TISTR 2466</strain>
    </source>
</reference>
<comment type="caution">
    <text evidence="1">The sequence shown here is derived from an EMBL/GenBank/DDBJ whole genome shotgun (WGS) entry which is preliminary data.</text>
</comment>